<organism evidence="1 2">
    <name type="scientific">Amphibiibacter pelophylacis</name>
    <dbReference type="NCBI Taxonomy" id="1799477"/>
    <lineage>
        <taxon>Bacteria</taxon>
        <taxon>Pseudomonadati</taxon>
        <taxon>Pseudomonadota</taxon>
        <taxon>Betaproteobacteria</taxon>
        <taxon>Burkholderiales</taxon>
        <taxon>Sphaerotilaceae</taxon>
        <taxon>Amphibiibacter</taxon>
    </lineage>
</organism>
<proteinExistence type="predicted"/>
<comment type="caution">
    <text evidence="1">The sequence shown here is derived from an EMBL/GenBank/DDBJ whole genome shotgun (WGS) entry which is preliminary data.</text>
</comment>
<protein>
    <submittedName>
        <fullName evidence="1">Apolipoprotein N-acyltransferase</fullName>
    </submittedName>
</protein>
<sequence length="553" mass="59002">MVERFGLTLRPALSAALALLGGALLVAAFAPLELWGLQPLLMAGLYALNRHARPGQVLLQGWLFGLGWLSVGLWWLYISLNTYGHLPPALAAGGVLLLCAGLALYVALALGFWARWLRREGGPGVAVLNALSWSAMMLLADVARGTWLTGFPWIAQGYAHTTGLFAGLPLWLGTYGTGFAATLSGVALVELVLARAALQRLAWAGTAALPVLLSLTLPQAWTTPTGALRVRLFQTAIDPLVKFQPAEISQALTWHQRIVREALGAPQGQSPQLLLTPETSVPLIASQLDASWWQALAQPLRERDGVGGEPRHALLLGVFTGDEARGYTNTAVAVTAQWPDSAGSASLAVSPFQGSAPLGVDAPGDSSGGPYLYGKRHLLPFGEFVPPGFHWFVSLLGIPMSDQTPAKSAPVLRVAGQRVRPLICYEDLFAQDVSDSVRGTPDDATVLVNQSNLAWFGPRLIQAQHLQFSRMRALEFQRPLVRATNTGATAAVDERGHVTAALPPDQPGQLDVTVTGRTGLTPYARWLAAWGHAPLVLLALALVLAAGLRRRTL</sequence>
<evidence type="ECO:0000313" key="2">
    <source>
        <dbReference type="Proteomes" id="UP001364695"/>
    </source>
</evidence>
<gene>
    <name evidence="1" type="primary">lnt</name>
    <name evidence="1" type="ORF">RV045_13095</name>
</gene>
<evidence type="ECO:0000313" key="1">
    <source>
        <dbReference type="EMBL" id="MEJ7139355.1"/>
    </source>
</evidence>
<dbReference type="Proteomes" id="UP001364695">
    <property type="component" value="Unassembled WGS sequence"/>
</dbReference>
<keyword evidence="2" id="KW-1185">Reference proteome</keyword>
<name>A0ACC6P5A0_9BURK</name>
<dbReference type="EMBL" id="JAWDIE010000025">
    <property type="protein sequence ID" value="MEJ7139355.1"/>
    <property type="molecule type" value="Genomic_DNA"/>
</dbReference>
<reference evidence="1" key="1">
    <citation type="submission" date="2023-10" db="EMBL/GenBank/DDBJ databases">
        <title>Amphibacter perezi, gen. nov., sp. nov. a novel taxa of the family Comamonadaceae, class Betaproteobacteria isolated from the skin microbiota of Pelophylax perezi from different populations.</title>
        <authorList>
            <person name="Costa S."/>
            <person name="Proenca D.N."/>
            <person name="Lopes I."/>
            <person name="Morais P.V."/>
        </authorList>
    </citation>
    <scope>NUCLEOTIDE SEQUENCE</scope>
    <source>
        <strain evidence="1">SL12-8</strain>
    </source>
</reference>
<accession>A0ACC6P5A0</accession>